<accession>A0A6P5RZD8</accession>
<evidence type="ECO:0000256" key="1">
    <source>
        <dbReference type="SAM" id="MobiDB-lite"/>
    </source>
</evidence>
<dbReference type="GeneID" id="110752268"/>
<feature type="compositionally biased region" description="Basic and acidic residues" evidence="1">
    <location>
        <begin position="135"/>
        <end position="144"/>
    </location>
</feature>
<evidence type="ECO:0000313" key="2">
    <source>
        <dbReference type="Proteomes" id="UP000515124"/>
    </source>
</evidence>
<dbReference type="RefSeq" id="XP_021808574.1">
    <property type="nucleotide sequence ID" value="XM_021952882.1"/>
</dbReference>
<evidence type="ECO:0000313" key="3">
    <source>
        <dbReference type="RefSeq" id="XP_021808574.1"/>
    </source>
</evidence>
<organism evidence="2 3">
    <name type="scientific">Prunus avium</name>
    <name type="common">Cherry</name>
    <name type="synonym">Cerasus avium</name>
    <dbReference type="NCBI Taxonomy" id="42229"/>
    <lineage>
        <taxon>Eukaryota</taxon>
        <taxon>Viridiplantae</taxon>
        <taxon>Streptophyta</taxon>
        <taxon>Embryophyta</taxon>
        <taxon>Tracheophyta</taxon>
        <taxon>Spermatophyta</taxon>
        <taxon>Magnoliopsida</taxon>
        <taxon>eudicotyledons</taxon>
        <taxon>Gunneridae</taxon>
        <taxon>Pentapetalae</taxon>
        <taxon>rosids</taxon>
        <taxon>fabids</taxon>
        <taxon>Rosales</taxon>
        <taxon>Rosaceae</taxon>
        <taxon>Amygdaloideae</taxon>
        <taxon>Amygdaleae</taxon>
        <taxon>Prunus</taxon>
    </lineage>
</organism>
<feature type="region of interest" description="Disordered" evidence="1">
    <location>
        <begin position="135"/>
        <end position="154"/>
    </location>
</feature>
<protein>
    <submittedName>
        <fullName evidence="3">Uncharacterized protein LOC110752268</fullName>
    </submittedName>
</protein>
<reference evidence="3" key="1">
    <citation type="submission" date="2025-08" db="UniProtKB">
        <authorList>
            <consortium name="RefSeq"/>
        </authorList>
    </citation>
    <scope>IDENTIFICATION</scope>
</reference>
<dbReference type="PANTHER" id="PTHR33223">
    <property type="entry name" value="CCHC-TYPE DOMAIN-CONTAINING PROTEIN"/>
    <property type="match status" value="1"/>
</dbReference>
<keyword evidence="2" id="KW-1185">Reference proteome</keyword>
<dbReference type="Proteomes" id="UP000515124">
    <property type="component" value="Unplaced"/>
</dbReference>
<name>A0A6P5RZD8_PRUAV</name>
<dbReference type="KEGG" id="pavi:110752268"/>
<sequence>MEEALRREIDRVNCSPFTDEVERAAPLKQFTTPSITLFKGDSNPESHLRHFKSAMILYKVDDALMCKVFTMTLRGATQDWFHTLPSTSIAFKKGLPTEHELYRELAITPSQTLAEVFATAESYAIWDNDRIAAKKASKQADHPTRQSNQNRNKFEHKIWDKSRSRPQDTIPIHQILAQVKDKLWVRRLPPLRGDPSRRDTSKYCAFHGEHGHYTNNCNAWKRQLEELVKDCHCTKFIAKKVIQQIEDRDRAAKEPSQKVIRINTILADF</sequence>
<dbReference type="PANTHER" id="PTHR33223:SF10">
    <property type="entry name" value="AMINOTRANSFERASE-LIKE PLANT MOBILE DOMAIN-CONTAINING PROTEIN"/>
    <property type="match status" value="1"/>
</dbReference>
<proteinExistence type="predicted"/>
<dbReference type="AlphaFoldDB" id="A0A6P5RZD8"/>
<gene>
    <name evidence="3" type="primary">LOC110752268</name>
</gene>